<feature type="binding site" description="axial binding residue" evidence="13">
    <location>
        <position position="1028"/>
    </location>
    <ligand>
        <name>heme</name>
        <dbReference type="ChEBI" id="CHEBI:30413"/>
    </ligand>
    <ligandPart>
        <name>Fe</name>
        <dbReference type="ChEBI" id="CHEBI:18248"/>
    </ligandPart>
</feature>
<keyword evidence="6 14" id="KW-0812">Transmembrane</keyword>
<feature type="domain" description="Cytochrome f large" evidence="15">
    <location>
        <begin position="133"/>
        <end position="288"/>
    </location>
</feature>
<dbReference type="Pfam" id="PF16639">
    <property type="entry name" value="Apocytochr_F_N"/>
    <property type="match status" value="3"/>
</dbReference>
<feature type="binding site" description="axial binding residue" evidence="13">
    <location>
        <position position="1052"/>
    </location>
    <ligand>
        <name>heme</name>
        <dbReference type="ChEBI" id="CHEBI:30413"/>
    </ligand>
    <ligandPart>
        <name>Fe</name>
        <dbReference type="ChEBI" id="CHEBI:18248"/>
    </ligandPart>
</feature>
<comment type="cofactor">
    <cofactor evidence="13">
        <name>heme</name>
        <dbReference type="ChEBI" id="CHEBI:30413"/>
    </cofactor>
    <text evidence="13">Binds 1 heme group covalently.</text>
</comment>
<dbReference type="Gene3D" id="2.40.50.100">
    <property type="match status" value="3"/>
</dbReference>
<keyword evidence="3" id="KW-0813">Transport</keyword>
<keyword evidence="7 13" id="KW-0479">Metal-binding</keyword>
<dbReference type="Proteomes" id="UP001152797">
    <property type="component" value="Unassembled WGS sequence"/>
</dbReference>
<dbReference type="Pfam" id="PF01333">
    <property type="entry name" value="Apocytochr_F_C"/>
    <property type="match status" value="3"/>
</dbReference>
<dbReference type="InterPro" id="IPR036826">
    <property type="entry name" value="Cyt_f_lg_dom_sf"/>
</dbReference>
<evidence type="ECO:0000256" key="5">
    <source>
        <dbReference type="ARBA" id="ARBA00022617"/>
    </source>
</evidence>
<keyword evidence="9 14" id="KW-1133">Transmembrane helix</keyword>
<evidence type="ECO:0000313" key="18">
    <source>
        <dbReference type="EMBL" id="CAL4802739.1"/>
    </source>
</evidence>
<organism evidence="16">
    <name type="scientific">Cladocopium goreaui</name>
    <dbReference type="NCBI Taxonomy" id="2562237"/>
    <lineage>
        <taxon>Eukaryota</taxon>
        <taxon>Sar</taxon>
        <taxon>Alveolata</taxon>
        <taxon>Dinophyceae</taxon>
        <taxon>Suessiales</taxon>
        <taxon>Symbiodiniaceae</taxon>
        <taxon>Cladocopium</taxon>
    </lineage>
</organism>
<evidence type="ECO:0000256" key="8">
    <source>
        <dbReference type="ARBA" id="ARBA00022982"/>
    </source>
</evidence>
<evidence type="ECO:0000256" key="7">
    <source>
        <dbReference type="ARBA" id="ARBA00022723"/>
    </source>
</evidence>
<dbReference type="GO" id="GO:0015979">
    <property type="term" value="P:photosynthesis"/>
    <property type="evidence" value="ECO:0007669"/>
    <property type="project" value="UniProtKB-KW"/>
</dbReference>
<protein>
    <submittedName>
        <fullName evidence="18">Cytochrome f</fullName>
    </submittedName>
</protein>
<gene>
    <name evidence="16" type="ORF">C1SCF055_LOCUS40256</name>
</gene>
<dbReference type="InterPro" id="IPR024094">
    <property type="entry name" value="Cyt_f_lg_dom"/>
</dbReference>
<evidence type="ECO:0000259" key="15">
    <source>
        <dbReference type="Pfam" id="PF16639"/>
    </source>
</evidence>
<dbReference type="PANTHER" id="PTHR33288:SF10">
    <property type="entry name" value="CYTOCHROME F"/>
    <property type="match status" value="1"/>
</dbReference>
<dbReference type="EMBL" id="CAMXCT010006531">
    <property type="protein sequence ID" value="CAI4015427.1"/>
    <property type="molecule type" value="Genomic_DNA"/>
</dbReference>
<dbReference type="OrthoDB" id="428026at2759"/>
<comment type="similarity">
    <text evidence="2">Belongs to the cytochrome f family.</text>
</comment>
<dbReference type="GO" id="GO:0020037">
    <property type="term" value="F:heme binding"/>
    <property type="evidence" value="ECO:0007669"/>
    <property type="project" value="InterPro"/>
</dbReference>
<dbReference type="SUPFAM" id="SSF51246">
    <property type="entry name" value="Rudiment single hybrid motif"/>
    <property type="match status" value="3"/>
</dbReference>
<keyword evidence="12 14" id="KW-0472">Membrane</keyword>
<keyword evidence="4" id="KW-0602">Photosynthesis</keyword>
<keyword evidence="8" id="KW-0249">Electron transport</keyword>
<evidence type="ECO:0000256" key="1">
    <source>
        <dbReference type="ARBA" id="ARBA00004167"/>
    </source>
</evidence>
<reference evidence="17" key="2">
    <citation type="submission" date="2024-04" db="EMBL/GenBank/DDBJ databases">
        <authorList>
            <person name="Chen Y."/>
            <person name="Shah S."/>
            <person name="Dougan E. K."/>
            <person name="Thang M."/>
            <person name="Chan C."/>
        </authorList>
    </citation>
    <scope>NUCLEOTIDE SEQUENCE [LARGE SCALE GENOMIC DNA]</scope>
</reference>
<evidence type="ECO:0000256" key="12">
    <source>
        <dbReference type="ARBA" id="ARBA00023136"/>
    </source>
</evidence>
<feature type="domain" description="Cytochrome f large" evidence="15">
    <location>
        <begin position="1028"/>
        <end position="1183"/>
    </location>
</feature>
<name>A0A9P1DRM9_9DINO</name>
<dbReference type="InterPro" id="IPR024058">
    <property type="entry name" value="Cyt-f_TM"/>
</dbReference>
<evidence type="ECO:0000256" key="4">
    <source>
        <dbReference type="ARBA" id="ARBA00022531"/>
    </source>
</evidence>
<evidence type="ECO:0000256" key="10">
    <source>
        <dbReference type="ARBA" id="ARBA00023004"/>
    </source>
</evidence>
<proteinExistence type="inferred from homology"/>
<comment type="subcellular location">
    <subcellularLocation>
        <location evidence="1">Membrane</location>
        <topology evidence="1">Single-pass membrane protein</topology>
    </subcellularLocation>
</comment>
<evidence type="ECO:0000256" key="13">
    <source>
        <dbReference type="PIRSR" id="PIRSR602325-50"/>
    </source>
</evidence>
<keyword evidence="11" id="KW-0793">Thylakoid</keyword>
<keyword evidence="10 13" id="KW-0408">Iron</keyword>
<feature type="binding site" description="covalent" evidence="13">
    <location>
        <position position="1051"/>
    </location>
    <ligand>
        <name>heme</name>
        <dbReference type="ChEBI" id="CHEBI:30413"/>
    </ligand>
</feature>
<reference evidence="16" key="1">
    <citation type="submission" date="2022-10" db="EMBL/GenBank/DDBJ databases">
        <authorList>
            <person name="Chen Y."/>
            <person name="Dougan E. K."/>
            <person name="Chan C."/>
            <person name="Rhodes N."/>
            <person name="Thang M."/>
        </authorList>
    </citation>
    <scope>NUCLEOTIDE SEQUENCE</scope>
</reference>
<dbReference type="EMBL" id="CAMXCT030006531">
    <property type="protein sequence ID" value="CAL4802739.1"/>
    <property type="molecule type" value="Genomic_DNA"/>
</dbReference>
<dbReference type="Gene3D" id="2.60.40.830">
    <property type="entry name" value="Cytochrome f large domain"/>
    <property type="match status" value="3"/>
</dbReference>
<evidence type="ECO:0000256" key="3">
    <source>
        <dbReference type="ARBA" id="ARBA00022448"/>
    </source>
</evidence>
<dbReference type="SUPFAM" id="SSF49441">
    <property type="entry name" value="Cytochrome f, large domain"/>
    <property type="match status" value="3"/>
</dbReference>
<dbReference type="GO" id="GO:0009055">
    <property type="term" value="F:electron transfer activity"/>
    <property type="evidence" value="ECO:0007669"/>
    <property type="project" value="InterPro"/>
</dbReference>
<evidence type="ECO:0000256" key="9">
    <source>
        <dbReference type="ARBA" id="ARBA00022989"/>
    </source>
</evidence>
<evidence type="ECO:0000313" key="17">
    <source>
        <dbReference type="EMBL" id="CAL1168802.1"/>
    </source>
</evidence>
<evidence type="ECO:0000256" key="11">
    <source>
        <dbReference type="ARBA" id="ARBA00023078"/>
    </source>
</evidence>
<dbReference type="PROSITE" id="PS51010">
    <property type="entry name" value="CYTF"/>
    <property type="match status" value="3"/>
</dbReference>
<sequence>MALVAPAFTVLSPTVVTPSLEQQIPRVVAGSSSHGHSGTGAALAACGMVAAAGLRRARKQRAGKMVGTTGNFEESYYRDHLVACRAQLNGADAPTPEETDKHMEGIQAFAKQALAGASAAMLFTSSMEAAVAYPIFAQQNYANPREYTGKIVCANCHLASKSIEVRLPQAVLPDTIFKMEVEVPAKYAKRRQPLADGSKGPMNIGAIAVMPEGWKLAPKDRLPKPLKKEMKGLAWAPYSKEYPNIVVAGPVPGETYEKMVLPVLSPDPNTNDKVIFGKGIFYFGGNRGRGQVYPEGNQSNNNQFLASATGTISAIDGLKVSITTPSGEVKTQECLTGADIVVQVGDEVTKDEPITTNPNVGGFGQEEKECILQDMNRVYAFCAFAFSCFIAQLSFVLKKMPGSSLRRSNLLRASEGLLNWLHLPQHLPSFPTMALVGAPAFTVVTPTVVTPLEQIPRAQGTTGTGHGVSGTGAALAACGMAAAAGVRRAGRRGARGSRANMAGNFGEPLGCASWGWSYYRDHLVACRAQLNGVDAPTPRGSCCVPYLCPAELNYANPREYTGKIVCANCHLASKPIEVRLPQAVLPDIIFKMEVEVPAKYAKRRQPLADGSKGPMNIGAIAVMREGWKLAPKDRLPKPLKKEMKGLAWAPYSKEYPNIVVAGPVPGETYEKMVLPALSHVGNCIQVAGLGCPNLLLEYTNCWPQVYPEGNQSNNNQFLASATGTISAIDGLKVPRLHSWHPGWRGVSITTPSGEVKTQECLTGADIVVQVGDEVTKDEPITTNPNVGGFGQAVDVWLEILGGWKEEKECILQDMNRVYAFCAFAFSCFIAQLSFVLKWHFFEDARSASGKNCLDLLTSASLEAIDTGNQASPAWSPPPTSFGLPSTVVWSKIFPSAMALAPAFTVVSSSAGTVTQPTHQIARPQATQHGLSGTGAGLAACGLAAAAGVRRTRKQRRSMAGTSLVGNLGESYYRDHLVACRAQLNGVDAPTPEETDKHMEGIQAFAKQALAGASAAMLFTSSMEAAVAYPIFAQQNYSNPREYTGKIVCANCHLASKPIEVRLPQAVLPDTIFKMEVEVPAKYAKRRQPLADGSKGPMNIGAIAVMPEGWKLAPKDRLPKPLKKEMKGLAWAPYSKEYPNIVVAGPVPGETYEKMVLPVLSPDPNTNDKVIFGKGIFYFGGNRGRGQVYPEGNQSNNNQFLASATGTISAIDGLKVGITTPSGEVKTQECLTGADIVVQVGDEVTKDEPLTTNPNVGGFGQEEKECILQDMNRVYAFCAFAFSCFIAQLSFVLKKKQFEKVQLAEGF</sequence>
<evidence type="ECO:0000256" key="2">
    <source>
        <dbReference type="ARBA" id="ARBA00008923"/>
    </source>
</evidence>
<keyword evidence="19" id="KW-1185">Reference proteome</keyword>
<dbReference type="InterPro" id="IPR002325">
    <property type="entry name" value="Cyt_f"/>
</dbReference>
<dbReference type="Gene3D" id="1.20.5.700">
    <property type="entry name" value="Single helix bin"/>
    <property type="match status" value="1"/>
</dbReference>
<dbReference type="GO" id="GO:0042651">
    <property type="term" value="C:thylakoid membrane"/>
    <property type="evidence" value="ECO:0007669"/>
    <property type="project" value="InterPro"/>
</dbReference>
<dbReference type="PANTHER" id="PTHR33288">
    <property type="match status" value="1"/>
</dbReference>
<comment type="caution">
    <text evidence="16">The sequence shown here is derived from an EMBL/GenBank/DDBJ whole genome shotgun (WGS) entry which is preliminary data.</text>
</comment>
<feature type="domain" description="Cytochrome f large" evidence="15">
    <location>
        <begin position="550"/>
        <end position="678"/>
    </location>
</feature>
<dbReference type="GO" id="GO:0005506">
    <property type="term" value="F:iron ion binding"/>
    <property type="evidence" value="ECO:0007669"/>
    <property type="project" value="InterPro"/>
</dbReference>
<dbReference type="SUPFAM" id="SSF103431">
    <property type="entry name" value="Cytochrome f subunit of the cytochrome b6f complex, transmembrane anchor"/>
    <property type="match status" value="1"/>
</dbReference>
<evidence type="ECO:0000313" key="16">
    <source>
        <dbReference type="EMBL" id="CAI4015427.1"/>
    </source>
</evidence>
<dbReference type="EMBL" id="CAMXCT020006531">
    <property type="protein sequence ID" value="CAL1168802.1"/>
    <property type="molecule type" value="Genomic_DNA"/>
</dbReference>
<keyword evidence="5 13" id="KW-0349">Heme</keyword>
<accession>A0A9P1DRM9</accession>
<feature type="binding site" description="covalent" evidence="13">
    <location>
        <position position="1048"/>
    </location>
    <ligand>
        <name>heme</name>
        <dbReference type="ChEBI" id="CHEBI:30413"/>
    </ligand>
</feature>
<evidence type="ECO:0000256" key="14">
    <source>
        <dbReference type="SAM" id="Phobius"/>
    </source>
</evidence>
<evidence type="ECO:0000313" key="19">
    <source>
        <dbReference type="Proteomes" id="UP001152797"/>
    </source>
</evidence>
<evidence type="ECO:0000256" key="6">
    <source>
        <dbReference type="ARBA" id="ARBA00022692"/>
    </source>
</evidence>
<dbReference type="PRINTS" id="PR00610">
    <property type="entry name" value="CYTOCHROMEF"/>
</dbReference>
<feature type="transmembrane region" description="Helical" evidence="14">
    <location>
        <begin position="1273"/>
        <end position="1292"/>
    </location>
</feature>
<dbReference type="InterPro" id="IPR011054">
    <property type="entry name" value="Rudment_hybrid_motif"/>
</dbReference>